<comment type="caution">
    <text evidence="9">The sequence shown here is derived from an EMBL/GenBank/DDBJ whole genome shotgun (WGS) entry which is preliminary data.</text>
</comment>
<comment type="similarity">
    <text evidence="3">Belongs to the class I-like SAM-binding methyltransferase superfamily. TPMT family.</text>
</comment>
<dbReference type="SUPFAM" id="SSF53335">
    <property type="entry name" value="S-adenosyl-L-methionine-dependent methyltransferases"/>
    <property type="match status" value="1"/>
</dbReference>
<reference evidence="9" key="1">
    <citation type="submission" date="2019-08" db="EMBL/GenBank/DDBJ databases">
        <title>The improved chromosome-level genome for the pearl oyster Pinctada fucata martensii using PacBio sequencing and Hi-C.</title>
        <authorList>
            <person name="Zheng Z."/>
        </authorList>
    </citation>
    <scope>NUCLEOTIDE SEQUENCE</scope>
    <source>
        <strain evidence="9">ZZ-2019</strain>
        <tissue evidence="9">Adductor muscle</tissue>
    </source>
</reference>
<evidence type="ECO:0000256" key="6">
    <source>
        <dbReference type="ARBA" id="ARBA00022603"/>
    </source>
</evidence>
<dbReference type="PANTHER" id="PTHR10259:SF11">
    <property type="entry name" value="THIOPURINE S-METHYLTRANSFERASE"/>
    <property type="match status" value="1"/>
</dbReference>
<dbReference type="Pfam" id="PF05724">
    <property type="entry name" value="TPMT"/>
    <property type="match status" value="1"/>
</dbReference>
<gene>
    <name evidence="9" type="ORF">FSP39_025219</name>
</gene>
<organism evidence="9 10">
    <name type="scientific">Pinctada imbricata</name>
    <name type="common">Atlantic pearl-oyster</name>
    <name type="synonym">Pinctada martensii</name>
    <dbReference type="NCBI Taxonomy" id="66713"/>
    <lineage>
        <taxon>Eukaryota</taxon>
        <taxon>Metazoa</taxon>
        <taxon>Spiralia</taxon>
        <taxon>Lophotrochozoa</taxon>
        <taxon>Mollusca</taxon>
        <taxon>Bivalvia</taxon>
        <taxon>Autobranchia</taxon>
        <taxon>Pteriomorphia</taxon>
        <taxon>Pterioida</taxon>
        <taxon>Pterioidea</taxon>
        <taxon>Pteriidae</taxon>
        <taxon>Pinctada</taxon>
    </lineage>
</organism>
<sequence>MTVKDWTYRWEKDQTQFHMSKIHPMLAKHIDALTEGKKRLRFFVPLCGKTVDMRWLAEQGHEVIGLEAVEKGCREFFVEQKIPYSVKDLQNCKGKIFKATDDKKIQLYCCDFFDLERLSLGTFDCIWDRGSFVAVAVKERKRYLCILYTVFFIVH</sequence>
<evidence type="ECO:0000313" key="10">
    <source>
        <dbReference type="Proteomes" id="UP001186944"/>
    </source>
</evidence>
<comment type="subcellular location">
    <subcellularLocation>
        <location evidence="2">Cytoplasm</location>
    </subcellularLocation>
</comment>
<accession>A0AA88XUQ6</accession>
<dbReference type="GO" id="GO:0008119">
    <property type="term" value="F:thiopurine S-methyltransferase activity"/>
    <property type="evidence" value="ECO:0007669"/>
    <property type="project" value="UniProtKB-EC"/>
</dbReference>
<evidence type="ECO:0000256" key="7">
    <source>
        <dbReference type="ARBA" id="ARBA00022679"/>
    </source>
</evidence>
<dbReference type="AlphaFoldDB" id="A0AA88XUQ6"/>
<dbReference type="GO" id="GO:0032259">
    <property type="term" value="P:methylation"/>
    <property type="evidence" value="ECO:0007669"/>
    <property type="project" value="UniProtKB-KW"/>
</dbReference>
<proteinExistence type="inferred from homology"/>
<dbReference type="PANTHER" id="PTHR10259">
    <property type="entry name" value="THIOPURINE S-METHYLTRANSFERASE"/>
    <property type="match status" value="1"/>
</dbReference>
<keyword evidence="10" id="KW-1185">Reference proteome</keyword>
<comment type="catalytic activity">
    <reaction evidence="1">
        <text>S-adenosyl-L-methionine + a thiopurine = S-adenosyl-L-homocysteine + a thiopurine S-methylether.</text>
        <dbReference type="EC" id="2.1.1.67"/>
    </reaction>
</comment>
<evidence type="ECO:0000256" key="8">
    <source>
        <dbReference type="ARBA" id="ARBA00022691"/>
    </source>
</evidence>
<dbReference type="PROSITE" id="PS51585">
    <property type="entry name" value="SAM_MT_TPMT"/>
    <property type="match status" value="1"/>
</dbReference>
<evidence type="ECO:0000256" key="2">
    <source>
        <dbReference type="ARBA" id="ARBA00004496"/>
    </source>
</evidence>
<dbReference type="GO" id="GO:0005737">
    <property type="term" value="C:cytoplasm"/>
    <property type="evidence" value="ECO:0007669"/>
    <property type="project" value="UniProtKB-SubCell"/>
</dbReference>
<dbReference type="Gene3D" id="3.40.50.150">
    <property type="entry name" value="Vaccinia Virus protein VP39"/>
    <property type="match status" value="1"/>
</dbReference>
<dbReference type="Proteomes" id="UP001186944">
    <property type="component" value="Unassembled WGS sequence"/>
</dbReference>
<keyword evidence="7" id="KW-0808">Transferase</keyword>
<evidence type="ECO:0000256" key="1">
    <source>
        <dbReference type="ARBA" id="ARBA00000903"/>
    </source>
</evidence>
<evidence type="ECO:0000256" key="4">
    <source>
        <dbReference type="ARBA" id="ARBA00011905"/>
    </source>
</evidence>
<evidence type="ECO:0000256" key="3">
    <source>
        <dbReference type="ARBA" id="ARBA00008145"/>
    </source>
</evidence>
<name>A0AA88XUQ6_PINIB</name>
<protein>
    <recommendedName>
        <fullName evidence="4">thiopurine S-methyltransferase</fullName>
        <ecNumber evidence="4">2.1.1.67</ecNumber>
    </recommendedName>
</protein>
<evidence type="ECO:0000313" key="9">
    <source>
        <dbReference type="EMBL" id="KAK3092103.1"/>
    </source>
</evidence>
<evidence type="ECO:0000256" key="5">
    <source>
        <dbReference type="ARBA" id="ARBA00022490"/>
    </source>
</evidence>
<keyword evidence="6" id="KW-0489">Methyltransferase</keyword>
<dbReference type="EMBL" id="VSWD01000010">
    <property type="protein sequence ID" value="KAK3092103.1"/>
    <property type="molecule type" value="Genomic_DNA"/>
</dbReference>
<keyword evidence="5" id="KW-0963">Cytoplasm</keyword>
<dbReference type="InterPro" id="IPR029063">
    <property type="entry name" value="SAM-dependent_MTases_sf"/>
</dbReference>
<dbReference type="EC" id="2.1.1.67" evidence="4"/>
<keyword evidence="8" id="KW-0949">S-adenosyl-L-methionine</keyword>
<dbReference type="InterPro" id="IPR008854">
    <property type="entry name" value="TPMT"/>
</dbReference>
<dbReference type="FunFam" id="3.40.50.150:FF:000101">
    <property type="entry name" value="Thiopurine S-methyltransferase"/>
    <property type="match status" value="1"/>
</dbReference>